<dbReference type="InterPro" id="IPR052645">
    <property type="entry name" value="Pumilio_domain_protein"/>
</dbReference>
<dbReference type="CDD" id="cd00590">
    <property type="entry name" value="RRM_SF"/>
    <property type="match status" value="2"/>
</dbReference>
<dbReference type="PROSITE" id="PS50102">
    <property type="entry name" value="RRM"/>
    <property type="match status" value="2"/>
</dbReference>
<dbReference type="EMBL" id="JANBPT010000306">
    <property type="protein sequence ID" value="KAJ1923887.1"/>
    <property type="molecule type" value="Genomic_DNA"/>
</dbReference>
<dbReference type="PANTHER" id="PTHR47093:SF1">
    <property type="entry name" value="PROTEIN JSN1-RELATED"/>
    <property type="match status" value="1"/>
</dbReference>
<feature type="domain" description="RRM" evidence="5">
    <location>
        <begin position="508"/>
        <end position="580"/>
    </location>
</feature>
<feature type="domain" description="PUM-HD" evidence="6">
    <location>
        <begin position="619"/>
        <end position="975"/>
    </location>
</feature>
<dbReference type="OrthoDB" id="2017782at2759"/>
<feature type="compositionally biased region" description="Polar residues" evidence="4">
    <location>
        <begin position="380"/>
        <end position="389"/>
    </location>
</feature>
<dbReference type="InterPro" id="IPR001313">
    <property type="entry name" value="Pumilio_RNA-bd_rpt"/>
</dbReference>
<dbReference type="InterPro" id="IPR000504">
    <property type="entry name" value="RRM_dom"/>
</dbReference>
<dbReference type="PROSITE" id="PS50303">
    <property type="entry name" value="PUM_HD"/>
    <property type="match status" value="1"/>
</dbReference>
<dbReference type="PROSITE" id="PS50302">
    <property type="entry name" value="PUM"/>
    <property type="match status" value="1"/>
</dbReference>
<dbReference type="SUPFAM" id="SSF48371">
    <property type="entry name" value="ARM repeat"/>
    <property type="match status" value="1"/>
</dbReference>
<feature type="repeat" description="Pumilio" evidence="3">
    <location>
        <begin position="684"/>
        <end position="719"/>
    </location>
</feature>
<dbReference type="Pfam" id="PF00076">
    <property type="entry name" value="RRM_1"/>
    <property type="match status" value="2"/>
</dbReference>
<evidence type="ECO:0008006" key="9">
    <source>
        <dbReference type="Google" id="ProtNLM"/>
    </source>
</evidence>
<dbReference type="Gene3D" id="3.30.70.330">
    <property type="match status" value="2"/>
</dbReference>
<evidence type="ECO:0000256" key="1">
    <source>
        <dbReference type="ARBA" id="ARBA00022737"/>
    </source>
</evidence>
<feature type="domain" description="RRM" evidence="5">
    <location>
        <begin position="421"/>
        <end position="493"/>
    </location>
</feature>
<dbReference type="InterPro" id="IPR035979">
    <property type="entry name" value="RBD_domain_sf"/>
</dbReference>
<evidence type="ECO:0000259" key="6">
    <source>
        <dbReference type="PROSITE" id="PS50303"/>
    </source>
</evidence>
<dbReference type="InterPro" id="IPR033133">
    <property type="entry name" value="PUM-HD"/>
</dbReference>
<dbReference type="SMART" id="SM00025">
    <property type="entry name" value="Pumilio"/>
    <property type="match status" value="6"/>
</dbReference>
<evidence type="ECO:0000259" key="5">
    <source>
        <dbReference type="PROSITE" id="PS50102"/>
    </source>
</evidence>
<proteinExistence type="predicted"/>
<organism evidence="7 8">
    <name type="scientific">Tieghemiomyces parasiticus</name>
    <dbReference type="NCBI Taxonomy" id="78921"/>
    <lineage>
        <taxon>Eukaryota</taxon>
        <taxon>Fungi</taxon>
        <taxon>Fungi incertae sedis</taxon>
        <taxon>Zoopagomycota</taxon>
        <taxon>Kickxellomycotina</taxon>
        <taxon>Dimargaritomycetes</taxon>
        <taxon>Dimargaritales</taxon>
        <taxon>Dimargaritaceae</taxon>
        <taxon>Tieghemiomyces</taxon>
    </lineage>
</organism>
<dbReference type="AlphaFoldDB" id="A0A9W8A645"/>
<dbReference type="SUPFAM" id="SSF54928">
    <property type="entry name" value="RNA-binding domain, RBD"/>
    <property type="match status" value="1"/>
</dbReference>
<dbReference type="InterPro" id="IPR011989">
    <property type="entry name" value="ARM-like"/>
</dbReference>
<feature type="region of interest" description="Disordered" evidence="4">
    <location>
        <begin position="1"/>
        <end position="21"/>
    </location>
</feature>
<comment type="caution">
    <text evidence="7">The sequence shown here is derived from an EMBL/GenBank/DDBJ whole genome shotgun (WGS) entry which is preliminary data.</text>
</comment>
<feature type="compositionally biased region" description="Low complexity" evidence="4">
    <location>
        <begin position="122"/>
        <end position="137"/>
    </location>
</feature>
<sequence>MRSASASPSPSGSSVPFPSLGSADIRLLSKRTMEIQAEEGIRLVRPSPRAAAISGPSAFNPFNDFVRSKTPEPGHTGSGSLLDDFRPDSAQDPDDQGNHEGKASAAISTAPPGFRRSRADTLPSSFSALSLSDSAAPPAGPAPLPPAGLLRMSASTTNLRSSISRNRGTSLNLPPMALKEAFGPGVYTSAWLSGGLEDLAMPSPVATRNQIEEMNSSLAKTLDYLGLDEACMSPLEPKRHDFGLPAAGPAASRPVHPSVLDLQNAGRIRSFSLTSADLEDEISTGPVNPKLVHLMGNHSTRARTISNPYADIGFQSRVPSSLSESVSAAQLQDDASESAPYHRAGSPLSNGRSALSRSHTPVNGYTTGSLGLSRPESAVPSRSHTPRGSVNLTAAELAELRNCKGGSSPDGSGGDGQAPTRSLWVGNVDPALSTADLMTVFTPFGPVESLRLLPDKECAFINFNRVEDAVRARDEMQNGKIGNCVVRVGFGKGDNYASVDAQAMQPTRAIWIGNISAATTPAALQSVFSAFGPIESARVLTHKNCGFVNFEKLEDAVRAKKAMNGKEIADSVVRIGYAKVPSKSETGGRTRVASTASPLPSQRLTPWITPAPAVDPSLNPDDVLEPGANLIIDEQLVAYNYLSALPPLAEPAPGQRLDQGRLRELRKRLDGHPTTREVDAAFEELFPVCVDLCTDYIGNTIVQKFMDRCNPEQKQRLIEAVAPYTAAIGTHKNGTWAIQKMVEGAQGAAQVTPFVHAVKPTTPPLMLDQLGNYVVQCCLRFGGGRNQFIFDAIHARCWEIAQGRFGARAIRTCLEHPMTTRKQQRLVVIALINNAVALTTNANGSLLINWLLDSSGFHGRYRVLAPRLADHLGHLGTHKLGTLVVLKLINQRAELDARDLILGRLFFDPATAVLEDVLSDQVHGVSLVQKILSGNALVEMQKRAVAESVREVLLRLQVFSVQGYRRLLEELDHILQTNLATQPPALGGVGGGAPGHLPSPHHPHHHLHQHVHGPPGGVAAPYAVNGYTGATTPAGFVASGQPASPPGTGYPYNNVLMYNPLFPPAYPPAYGMVNPPLHLHGPHHGPGSLMVPNGLTATTDSERQHLLMATLANGGGVPSAPGGLNDSAVSQADGGGLAMRMGVGRRPVSADNSQLAST</sequence>
<feature type="compositionally biased region" description="Polar residues" evidence="4">
    <location>
        <begin position="347"/>
        <end position="370"/>
    </location>
</feature>
<dbReference type="GO" id="GO:0000288">
    <property type="term" value="P:nuclear-transcribed mRNA catabolic process, deadenylation-dependent decay"/>
    <property type="evidence" value="ECO:0007669"/>
    <property type="project" value="TreeGrafter"/>
</dbReference>
<evidence type="ECO:0000256" key="3">
    <source>
        <dbReference type="PROSITE-ProRule" id="PRU00317"/>
    </source>
</evidence>
<dbReference type="PANTHER" id="PTHR47093">
    <property type="entry name" value="PROTEIN JSN1-RELATED"/>
    <property type="match status" value="1"/>
</dbReference>
<evidence type="ECO:0000313" key="8">
    <source>
        <dbReference type="Proteomes" id="UP001150569"/>
    </source>
</evidence>
<dbReference type="InterPro" id="IPR012677">
    <property type="entry name" value="Nucleotide-bd_a/b_plait_sf"/>
</dbReference>
<reference evidence="7" key="1">
    <citation type="submission" date="2022-07" db="EMBL/GenBank/DDBJ databases">
        <title>Phylogenomic reconstructions and comparative analyses of Kickxellomycotina fungi.</title>
        <authorList>
            <person name="Reynolds N.K."/>
            <person name="Stajich J.E."/>
            <person name="Barry K."/>
            <person name="Grigoriev I.V."/>
            <person name="Crous P."/>
            <person name="Smith M.E."/>
        </authorList>
    </citation>
    <scope>NUCLEOTIDE SEQUENCE</scope>
    <source>
        <strain evidence="7">RSA 861</strain>
    </source>
</reference>
<accession>A0A9W8A645</accession>
<dbReference type="GO" id="GO:0003723">
    <property type="term" value="F:RNA binding"/>
    <property type="evidence" value="ECO:0007669"/>
    <property type="project" value="UniProtKB-UniRule"/>
</dbReference>
<dbReference type="Proteomes" id="UP001150569">
    <property type="component" value="Unassembled WGS sequence"/>
</dbReference>
<gene>
    <name evidence="7" type="ORF">IWQ60_005581</name>
</gene>
<keyword evidence="1" id="KW-0677">Repeat</keyword>
<feature type="region of interest" description="Disordered" evidence="4">
    <location>
        <begin position="325"/>
        <end position="389"/>
    </location>
</feature>
<protein>
    <recommendedName>
        <fullName evidence="9">PUM-HD domain-containing protein</fullName>
    </recommendedName>
</protein>
<dbReference type="Pfam" id="PF00806">
    <property type="entry name" value="PUF"/>
    <property type="match status" value="3"/>
</dbReference>
<evidence type="ECO:0000256" key="2">
    <source>
        <dbReference type="PROSITE-ProRule" id="PRU00176"/>
    </source>
</evidence>
<keyword evidence="8" id="KW-1185">Reference proteome</keyword>
<dbReference type="SMART" id="SM00360">
    <property type="entry name" value="RRM"/>
    <property type="match status" value="2"/>
</dbReference>
<keyword evidence="2" id="KW-0694">RNA-binding</keyword>
<dbReference type="InterPro" id="IPR016024">
    <property type="entry name" value="ARM-type_fold"/>
</dbReference>
<feature type="region of interest" description="Disordered" evidence="4">
    <location>
        <begin position="38"/>
        <end position="150"/>
    </location>
</feature>
<feature type="region of interest" description="Disordered" evidence="4">
    <location>
        <begin position="402"/>
        <end position="422"/>
    </location>
</feature>
<evidence type="ECO:0000313" key="7">
    <source>
        <dbReference type="EMBL" id="KAJ1923887.1"/>
    </source>
</evidence>
<evidence type="ECO:0000256" key="4">
    <source>
        <dbReference type="SAM" id="MobiDB-lite"/>
    </source>
</evidence>
<name>A0A9W8A645_9FUNG</name>
<dbReference type="Gene3D" id="1.25.10.10">
    <property type="entry name" value="Leucine-rich Repeat Variant"/>
    <property type="match status" value="1"/>
</dbReference>